<feature type="domain" description="Tryptophan synthase beta chain-like PALP" evidence="9">
    <location>
        <begin position="26"/>
        <end position="315"/>
    </location>
</feature>
<dbReference type="GO" id="GO:0003941">
    <property type="term" value="F:L-serine ammonia-lyase activity"/>
    <property type="evidence" value="ECO:0007669"/>
    <property type="project" value="TreeGrafter"/>
</dbReference>
<gene>
    <name evidence="10" type="ORF">JL107_14465</name>
</gene>
<dbReference type="RefSeq" id="WP_205257775.1">
    <property type="nucleotide sequence ID" value="NZ_BAAAPV010000005.1"/>
</dbReference>
<dbReference type="InterPro" id="IPR036052">
    <property type="entry name" value="TrpB-like_PALP_sf"/>
</dbReference>
<dbReference type="Pfam" id="PF00291">
    <property type="entry name" value="PALP"/>
    <property type="match status" value="1"/>
</dbReference>
<comment type="catalytic activity">
    <reaction evidence="1">
        <text>L-threonine = 2-oxobutanoate + NH4(+)</text>
        <dbReference type="Rhea" id="RHEA:22108"/>
        <dbReference type="ChEBI" id="CHEBI:16763"/>
        <dbReference type="ChEBI" id="CHEBI:28938"/>
        <dbReference type="ChEBI" id="CHEBI:57926"/>
        <dbReference type="EC" id="4.3.1.19"/>
    </reaction>
</comment>
<organism evidence="10 11">
    <name type="scientific">Nakamurella flavida</name>
    <dbReference type="NCBI Taxonomy" id="363630"/>
    <lineage>
        <taxon>Bacteria</taxon>
        <taxon>Bacillati</taxon>
        <taxon>Actinomycetota</taxon>
        <taxon>Actinomycetes</taxon>
        <taxon>Nakamurellales</taxon>
        <taxon>Nakamurellaceae</taxon>
        <taxon>Nakamurella</taxon>
    </lineage>
</organism>
<comment type="function">
    <text evidence="7">Catalyzes the anaerobic formation of alpha-ketobutyrate and ammonia from threonine in a two-step reaction. The first step involved a dehydration of threonine and a production of enamine intermediates (aminocrotonate), which tautomerizes to its imine form (iminobutyrate). Both intermediates are unstable and short-lived. The second step is the nonenzymatic hydrolysis of the enamine/imine intermediates to form 2-ketobutyrate and free ammonia. In the low water environment of the cell, the second step is accelerated by RidA.</text>
</comment>
<dbReference type="GO" id="GO:0004794">
    <property type="term" value="F:threonine deaminase activity"/>
    <property type="evidence" value="ECO:0007669"/>
    <property type="project" value="UniProtKB-EC"/>
</dbReference>
<evidence type="ECO:0000256" key="7">
    <source>
        <dbReference type="ARBA" id="ARBA00025527"/>
    </source>
</evidence>
<dbReference type="InterPro" id="IPR001926">
    <property type="entry name" value="TrpB-like_PALP"/>
</dbReference>
<dbReference type="CDD" id="cd01562">
    <property type="entry name" value="Thr-dehyd"/>
    <property type="match status" value="1"/>
</dbReference>
<dbReference type="InterPro" id="IPR050147">
    <property type="entry name" value="Ser/Thr_Dehydratase"/>
</dbReference>
<proteinExistence type="inferred from homology"/>
<name>A0A938YKI1_9ACTN</name>
<evidence type="ECO:0000313" key="10">
    <source>
        <dbReference type="EMBL" id="MBM9477652.1"/>
    </source>
</evidence>
<evidence type="ECO:0000256" key="5">
    <source>
        <dbReference type="ARBA" id="ARBA00022898"/>
    </source>
</evidence>
<dbReference type="EMBL" id="JAERWL010000012">
    <property type="protein sequence ID" value="MBM9477652.1"/>
    <property type="molecule type" value="Genomic_DNA"/>
</dbReference>
<evidence type="ECO:0000256" key="4">
    <source>
        <dbReference type="ARBA" id="ARBA00012096"/>
    </source>
</evidence>
<dbReference type="GO" id="GO:0006567">
    <property type="term" value="P:L-threonine catabolic process"/>
    <property type="evidence" value="ECO:0007669"/>
    <property type="project" value="TreeGrafter"/>
</dbReference>
<keyword evidence="6" id="KW-0456">Lyase</keyword>
<dbReference type="FunFam" id="3.40.50.1100:FF:000005">
    <property type="entry name" value="Threonine dehydratase catabolic"/>
    <property type="match status" value="1"/>
</dbReference>
<dbReference type="PANTHER" id="PTHR48078:SF6">
    <property type="entry name" value="L-THREONINE DEHYDRATASE CATABOLIC TDCB"/>
    <property type="match status" value="1"/>
</dbReference>
<accession>A0A938YKI1</accession>
<evidence type="ECO:0000256" key="3">
    <source>
        <dbReference type="ARBA" id="ARBA00010869"/>
    </source>
</evidence>
<evidence type="ECO:0000259" key="9">
    <source>
        <dbReference type="Pfam" id="PF00291"/>
    </source>
</evidence>
<comment type="cofactor">
    <cofactor evidence="2">
        <name>pyridoxal 5'-phosphate</name>
        <dbReference type="ChEBI" id="CHEBI:597326"/>
    </cofactor>
</comment>
<evidence type="ECO:0000256" key="8">
    <source>
        <dbReference type="ARBA" id="ARBA00031427"/>
    </source>
</evidence>
<protein>
    <recommendedName>
        <fullName evidence="4">threonine ammonia-lyase</fullName>
        <ecNumber evidence="4">4.3.1.19</ecNumber>
    </recommendedName>
    <alternativeName>
        <fullName evidence="8">Threonine deaminase</fullName>
    </alternativeName>
</protein>
<keyword evidence="5" id="KW-0663">Pyridoxal phosphate</keyword>
<dbReference type="EC" id="4.3.1.19" evidence="4"/>
<keyword evidence="11" id="KW-1185">Reference proteome</keyword>
<dbReference type="Proteomes" id="UP000663801">
    <property type="component" value="Unassembled WGS sequence"/>
</dbReference>
<dbReference type="GO" id="GO:0006565">
    <property type="term" value="P:L-serine catabolic process"/>
    <property type="evidence" value="ECO:0007669"/>
    <property type="project" value="TreeGrafter"/>
</dbReference>
<dbReference type="GO" id="GO:0009097">
    <property type="term" value="P:isoleucine biosynthetic process"/>
    <property type="evidence" value="ECO:0007669"/>
    <property type="project" value="TreeGrafter"/>
</dbReference>
<dbReference type="SUPFAM" id="SSF53686">
    <property type="entry name" value="Tryptophan synthase beta subunit-like PLP-dependent enzymes"/>
    <property type="match status" value="1"/>
</dbReference>
<evidence type="ECO:0000256" key="1">
    <source>
        <dbReference type="ARBA" id="ARBA00001274"/>
    </source>
</evidence>
<comment type="caution">
    <text evidence="10">The sequence shown here is derived from an EMBL/GenBank/DDBJ whole genome shotgun (WGS) entry which is preliminary data.</text>
</comment>
<evidence type="ECO:0000313" key="11">
    <source>
        <dbReference type="Proteomes" id="UP000663801"/>
    </source>
</evidence>
<dbReference type="Gene3D" id="3.40.50.1100">
    <property type="match status" value="2"/>
</dbReference>
<comment type="similarity">
    <text evidence="3">Belongs to the serine/threonine dehydratase family.</text>
</comment>
<dbReference type="PANTHER" id="PTHR48078">
    <property type="entry name" value="THREONINE DEHYDRATASE, MITOCHONDRIAL-RELATED"/>
    <property type="match status" value="1"/>
</dbReference>
<evidence type="ECO:0000256" key="2">
    <source>
        <dbReference type="ARBA" id="ARBA00001933"/>
    </source>
</evidence>
<dbReference type="AlphaFoldDB" id="A0A938YKI1"/>
<sequence length="330" mass="34627">MTAVAPATPRLVDIDAIRDAAERIRPYAVRTPLLPSPWPGLWLKPENLQAIGAFKIRGAATAISRLDPEVRARGVLAHSSGNHAQAVAFVARAFGIDAHIVIPDNAPERKIRATRDLGATVELVPVAERFSRPLELQAQTGKAMIPPFDHPDIVAGQGTVGLEIVEDFPSTPGADGPVETILVPVSGGGLISGVAAAVAALLPDVKVVGVEPALAGDAAESLRTGRRVAWEPADTARTVADGLRTFSIGELPWQHISTQVHDIVTVSEEEILDATRELALRARLLAEPSGAVSVAAYLHHADRLPGGRTVAVVSGGNIDPALLGRLLTQP</sequence>
<reference evidence="10" key="1">
    <citation type="submission" date="2021-01" db="EMBL/GenBank/DDBJ databases">
        <title>KCTC 19127 draft genome.</title>
        <authorList>
            <person name="An D."/>
        </authorList>
    </citation>
    <scope>NUCLEOTIDE SEQUENCE</scope>
    <source>
        <strain evidence="10">KCTC 19127</strain>
    </source>
</reference>
<evidence type="ECO:0000256" key="6">
    <source>
        <dbReference type="ARBA" id="ARBA00023239"/>
    </source>
</evidence>